<dbReference type="GO" id="GO:0003677">
    <property type="term" value="F:DNA binding"/>
    <property type="evidence" value="ECO:0007669"/>
    <property type="project" value="InterPro"/>
</dbReference>
<dbReference type="InterPro" id="IPR010982">
    <property type="entry name" value="Lambda_DNA-bd_dom_sf"/>
</dbReference>
<gene>
    <name evidence="2" type="ORF">S01H1_37259</name>
</gene>
<feature type="domain" description="HTH cro/C1-type" evidence="1">
    <location>
        <begin position="9"/>
        <end position="63"/>
    </location>
</feature>
<dbReference type="Pfam" id="PF01381">
    <property type="entry name" value="HTH_3"/>
    <property type="match status" value="1"/>
</dbReference>
<comment type="caution">
    <text evidence="2">The sequence shown here is derived from an EMBL/GenBank/DDBJ whole genome shotgun (WGS) entry which is preliminary data.</text>
</comment>
<accession>X0UZ44</accession>
<dbReference type="SUPFAM" id="SSF47413">
    <property type="entry name" value="lambda repressor-like DNA-binding domains"/>
    <property type="match status" value="1"/>
</dbReference>
<name>X0UZ44_9ZZZZ</name>
<proteinExistence type="predicted"/>
<reference evidence="2" key="1">
    <citation type="journal article" date="2014" name="Front. Microbiol.">
        <title>High frequency of phylogenetically diverse reductive dehalogenase-homologous genes in deep subseafloor sedimentary metagenomes.</title>
        <authorList>
            <person name="Kawai M."/>
            <person name="Futagami T."/>
            <person name="Toyoda A."/>
            <person name="Takaki Y."/>
            <person name="Nishi S."/>
            <person name="Hori S."/>
            <person name="Arai W."/>
            <person name="Tsubouchi T."/>
            <person name="Morono Y."/>
            <person name="Uchiyama I."/>
            <person name="Ito T."/>
            <person name="Fujiyama A."/>
            <person name="Inagaki F."/>
            <person name="Takami H."/>
        </authorList>
    </citation>
    <scope>NUCLEOTIDE SEQUENCE</scope>
    <source>
        <strain evidence="2">Expedition CK06-06</strain>
    </source>
</reference>
<dbReference type="CDD" id="cd00093">
    <property type="entry name" value="HTH_XRE"/>
    <property type="match status" value="1"/>
</dbReference>
<dbReference type="SMART" id="SM00530">
    <property type="entry name" value="HTH_XRE"/>
    <property type="match status" value="1"/>
</dbReference>
<evidence type="ECO:0000313" key="2">
    <source>
        <dbReference type="EMBL" id="GAG11104.1"/>
    </source>
</evidence>
<dbReference type="PROSITE" id="PS50943">
    <property type="entry name" value="HTH_CROC1"/>
    <property type="match status" value="1"/>
</dbReference>
<evidence type="ECO:0000259" key="1">
    <source>
        <dbReference type="PROSITE" id="PS50943"/>
    </source>
</evidence>
<dbReference type="InterPro" id="IPR001387">
    <property type="entry name" value="Cro/C1-type_HTH"/>
</dbReference>
<dbReference type="Gene3D" id="1.10.260.40">
    <property type="entry name" value="lambda repressor-like DNA-binding domains"/>
    <property type="match status" value="1"/>
</dbReference>
<sequence length="64" mass="7597">MRTLPNFDLKMALMKKGLSQRDLSFSTQIDEGRISRIIRGYEQPTWEIKRDIAKFLGMDMEELF</sequence>
<dbReference type="EMBL" id="BARS01023400">
    <property type="protein sequence ID" value="GAG11104.1"/>
    <property type="molecule type" value="Genomic_DNA"/>
</dbReference>
<protein>
    <recommendedName>
        <fullName evidence="1">HTH cro/C1-type domain-containing protein</fullName>
    </recommendedName>
</protein>
<dbReference type="AlphaFoldDB" id="X0UZ44"/>
<organism evidence="2">
    <name type="scientific">marine sediment metagenome</name>
    <dbReference type="NCBI Taxonomy" id="412755"/>
    <lineage>
        <taxon>unclassified sequences</taxon>
        <taxon>metagenomes</taxon>
        <taxon>ecological metagenomes</taxon>
    </lineage>
</organism>